<keyword evidence="3" id="KW-1185">Reference proteome</keyword>
<evidence type="ECO:0000259" key="1">
    <source>
        <dbReference type="PROSITE" id="PS50234"/>
    </source>
</evidence>
<dbReference type="InterPro" id="IPR002035">
    <property type="entry name" value="VWF_A"/>
</dbReference>
<dbReference type="Pfam" id="PF13519">
    <property type="entry name" value="VWA_2"/>
    <property type="match status" value="1"/>
</dbReference>
<dbReference type="PROSITE" id="PS50234">
    <property type="entry name" value="VWFA"/>
    <property type="match status" value="1"/>
</dbReference>
<dbReference type="CDD" id="cd00198">
    <property type="entry name" value="vWFA"/>
    <property type="match status" value="1"/>
</dbReference>
<sequence length="298" mass="33986">MLLFLLLHTLFQEPGEDVVLVEPEFKVDYEERVVLVDLPLKVTRFGRPVTELERGDLVIKENGIEAEIRKLTQVQTELTVHLLLDLSTSNAEHIFQTKAASRHLIKQLKKGDKAKVSYFSNTYQELSDYTDDQDFLLKKLSRVTPIGSTALYDGLSAALDQLSEVSGSRVLFLFSDGHDLMSGTTEEELATKVKNYRIPIFMVSFKASGKELPPLLAEQRQFMSDLVRDSGGHLFLGNTQFQNDLTQAMRQTRTRFLINYTSPNTSNGQTWRSIMATHKSCDDCYLEYRRGYELSRTN</sequence>
<dbReference type="AlphaFoldDB" id="A0A8A4TVT1"/>
<name>A0A8A4TVT1_SULCO</name>
<dbReference type="RefSeq" id="WP_237383363.1">
    <property type="nucleotide sequence ID" value="NZ_CP071793.1"/>
</dbReference>
<dbReference type="KEGG" id="scor:J3U87_12470"/>
<accession>A0A8A4TVT1</accession>
<gene>
    <name evidence="2" type="ORF">J3U87_12470</name>
</gene>
<organism evidence="2 3">
    <name type="scientific">Sulfidibacter corallicola</name>
    <dbReference type="NCBI Taxonomy" id="2818388"/>
    <lineage>
        <taxon>Bacteria</taxon>
        <taxon>Pseudomonadati</taxon>
        <taxon>Acidobacteriota</taxon>
        <taxon>Holophagae</taxon>
        <taxon>Acanthopleuribacterales</taxon>
        <taxon>Acanthopleuribacteraceae</taxon>
        <taxon>Sulfidibacter</taxon>
    </lineage>
</organism>
<dbReference type="InterPro" id="IPR017802">
    <property type="entry name" value="VWFA-rel_acidobac-type"/>
</dbReference>
<dbReference type="Gene3D" id="3.40.50.410">
    <property type="entry name" value="von Willebrand factor, type A domain"/>
    <property type="match status" value="1"/>
</dbReference>
<dbReference type="SMART" id="SM00327">
    <property type="entry name" value="VWA"/>
    <property type="match status" value="1"/>
</dbReference>
<dbReference type="EMBL" id="CP071793">
    <property type="protein sequence ID" value="QTD53261.1"/>
    <property type="molecule type" value="Genomic_DNA"/>
</dbReference>
<dbReference type="Proteomes" id="UP000663929">
    <property type="component" value="Chromosome"/>
</dbReference>
<protein>
    <submittedName>
        <fullName evidence="2">VWA domain-containing protein</fullName>
    </submittedName>
</protein>
<dbReference type="NCBIfam" id="TIGR03436">
    <property type="entry name" value="acidobact_VWFA"/>
    <property type="match status" value="1"/>
</dbReference>
<proteinExistence type="predicted"/>
<dbReference type="SUPFAM" id="SSF53300">
    <property type="entry name" value="vWA-like"/>
    <property type="match status" value="1"/>
</dbReference>
<feature type="domain" description="VWFA" evidence="1">
    <location>
        <begin position="79"/>
        <end position="252"/>
    </location>
</feature>
<dbReference type="InterPro" id="IPR036465">
    <property type="entry name" value="vWFA_dom_sf"/>
</dbReference>
<reference evidence="2" key="1">
    <citation type="submission" date="2021-03" db="EMBL/GenBank/DDBJ databases">
        <title>Acanthopleuribacteraceae sp. M133.</title>
        <authorList>
            <person name="Wang G."/>
        </authorList>
    </citation>
    <scope>NUCLEOTIDE SEQUENCE</scope>
    <source>
        <strain evidence="2">M133</strain>
    </source>
</reference>
<evidence type="ECO:0000313" key="3">
    <source>
        <dbReference type="Proteomes" id="UP000663929"/>
    </source>
</evidence>
<evidence type="ECO:0000313" key="2">
    <source>
        <dbReference type="EMBL" id="QTD53261.1"/>
    </source>
</evidence>